<evidence type="ECO:0000259" key="2">
    <source>
        <dbReference type="Pfam" id="PF02470"/>
    </source>
</evidence>
<evidence type="ECO:0000313" key="3">
    <source>
        <dbReference type="EMBL" id="TQM33058.1"/>
    </source>
</evidence>
<dbReference type="PANTHER" id="PTHR33371">
    <property type="entry name" value="INTERMEMBRANE PHOSPHOLIPID TRANSPORT SYSTEM BINDING PROTEIN MLAD-RELATED"/>
    <property type="match status" value="1"/>
</dbReference>
<dbReference type="EMBL" id="VFPG01000001">
    <property type="protein sequence ID" value="TQM33058.1"/>
    <property type="molecule type" value="Genomic_DNA"/>
</dbReference>
<feature type="transmembrane region" description="Helical" evidence="1">
    <location>
        <begin position="32"/>
        <end position="54"/>
    </location>
</feature>
<gene>
    <name evidence="3" type="ORF">FB390_4771</name>
</gene>
<comment type="caution">
    <text evidence="3">The sequence shown here is derived from an EMBL/GenBank/DDBJ whole genome shotgun (WGS) entry which is preliminary data.</text>
</comment>
<keyword evidence="1" id="KW-0812">Transmembrane</keyword>
<evidence type="ECO:0000313" key="4">
    <source>
        <dbReference type="Proteomes" id="UP000316331"/>
    </source>
</evidence>
<dbReference type="Pfam" id="PF02470">
    <property type="entry name" value="MlaD"/>
    <property type="match status" value="1"/>
</dbReference>
<protein>
    <submittedName>
        <fullName evidence="3">Virulence factor Mce-like protein</fullName>
    </submittedName>
</protein>
<dbReference type="OrthoDB" id="4371474at2"/>
<dbReference type="PANTHER" id="PTHR33371:SF16">
    <property type="entry name" value="MCE-FAMILY PROTEIN MCE3F"/>
    <property type="match status" value="1"/>
</dbReference>
<dbReference type="RefSeq" id="WP_141810879.1">
    <property type="nucleotide sequence ID" value="NZ_VFPG01000001.1"/>
</dbReference>
<keyword evidence="1" id="KW-1133">Transmembrane helix</keyword>
<accession>A0A543FGR7</accession>
<proteinExistence type="predicted"/>
<sequence length="349" mass="36832">MTVATEPAYPGYVPSTPAGSASDELLRRLGPVASLAAIVAILLIGVGYLSFGVVRVGWFTEHTEATMTVPDSGGLLPRSKVLLSGVQIGQVTAVTHTREGIEVDFRYDAEYRVPANSSVRIETLSALGEPYLEFRPTTAGGPYLRDGDRLAAASVQRPVSIPEVARTATQLLEQVDPATVAAIIENFSTGLAGTEAVIPQLARASDLLAATLVSRTDLIRELLTDMQAQATEMTWAGGELTAAASPWADFGPRVSEVAAAIARVVRIGDTPGDYLTDTEDVIGLLPFLDALTQKLNLLGPELRELFPVVQPLLALTTGVLGKVDLGSLISQALHATTPDGALQLQITVR</sequence>
<dbReference type="AlphaFoldDB" id="A0A543FGR7"/>
<name>A0A543FGR7_9NOCA</name>
<keyword evidence="1" id="KW-0472">Membrane</keyword>
<dbReference type="InterPro" id="IPR052336">
    <property type="entry name" value="MlaD_Phospholipid_Transporter"/>
</dbReference>
<reference evidence="3 4" key="1">
    <citation type="submission" date="2019-06" db="EMBL/GenBank/DDBJ databases">
        <title>Sequencing the genomes of 1000 actinobacteria strains.</title>
        <authorList>
            <person name="Klenk H.-P."/>
        </authorList>
    </citation>
    <scope>NUCLEOTIDE SEQUENCE [LARGE SCALE GENOMIC DNA]</scope>
    <source>
        <strain evidence="3 4">DSM 103495</strain>
    </source>
</reference>
<feature type="domain" description="Mce/MlaD" evidence="2">
    <location>
        <begin position="63"/>
        <end position="136"/>
    </location>
</feature>
<evidence type="ECO:0000256" key="1">
    <source>
        <dbReference type="SAM" id="Phobius"/>
    </source>
</evidence>
<organism evidence="3 4">
    <name type="scientific">Nocardia bhagyanarayanae</name>
    <dbReference type="NCBI Taxonomy" id="1215925"/>
    <lineage>
        <taxon>Bacteria</taxon>
        <taxon>Bacillati</taxon>
        <taxon>Actinomycetota</taxon>
        <taxon>Actinomycetes</taxon>
        <taxon>Mycobacteriales</taxon>
        <taxon>Nocardiaceae</taxon>
        <taxon>Nocardia</taxon>
    </lineage>
</organism>
<dbReference type="Proteomes" id="UP000316331">
    <property type="component" value="Unassembled WGS sequence"/>
</dbReference>
<keyword evidence="4" id="KW-1185">Reference proteome</keyword>
<dbReference type="InterPro" id="IPR003399">
    <property type="entry name" value="Mce/MlaD"/>
</dbReference>
<dbReference type="GO" id="GO:0005576">
    <property type="term" value="C:extracellular region"/>
    <property type="evidence" value="ECO:0007669"/>
    <property type="project" value="TreeGrafter"/>
</dbReference>